<dbReference type="PANTHER" id="PTHR33116:SF80">
    <property type="entry name" value="REVERSE TRANSCRIPTASE ZINC-BINDING DOMAIN-CONTAINING PROTEIN"/>
    <property type="match status" value="1"/>
</dbReference>
<dbReference type="PROSITE" id="PS50878">
    <property type="entry name" value="RT_POL"/>
    <property type="match status" value="1"/>
</dbReference>
<name>A0A7J0FWN5_9ERIC</name>
<dbReference type="CDD" id="cd01650">
    <property type="entry name" value="RT_nLTR_like"/>
    <property type="match status" value="1"/>
</dbReference>
<evidence type="ECO:0000259" key="1">
    <source>
        <dbReference type="PROSITE" id="PS50878"/>
    </source>
</evidence>
<dbReference type="Proteomes" id="UP000585474">
    <property type="component" value="Unassembled WGS sequence"/>
</dbReference>
<feature type="domain" description="Reverse transcriptase" evidence="1">
    <location>
        <begin position="1"/>
        <end position="206"/>
    </location>
</feature>
<dbReference type="AlphaFoldDB" id="A0A7J0FWN5"/>
<dbReference type="Pfam" id="PF00078">
    <property type="entry name" value="RVT_1"/>
    <property type="match status" value="1"/>
</dbReference>
<organism evidence="2 3">
    <name type="scientific">Actinidia rufa</name>
    <dbReference type="NCBI Taxonomy" id="165716"/>
    <lineage>
        <taxon>Eukaryota</taxon>
        <taxon>Viridiplantae</taxon>
        <taxon>Streptophyta</taxon>
        <taxon>Embryophyta</taxon>
        <taxon>Tracheophyta</taxon>
        <taxon>Spermatophyta</taxon>
        <taxon>Magnoliopsida</taxon>
        <taxon>eudicotyledons</taxon>
        <taxon>Gunneridae</taxon>
        <taxon>Pentapetalae</taxon>
        <taxon>asterids</taxon>
        <taxon>Ericales</taxon>
        <taxon>Actinidiaceae</taxon>
        <taxon>Actinidia</taxon>
    </lineage>
</organism>
<dbReference type="OrthoDB" id="1938625at2759"/>
<reference evidence="2 3" key="1">
    <citation type="submission" date="2019-07" db="EMBL/GenBank/DDBJ databases">
        <title>De Novo Assembly of kiwifruit Actinidia rufa.</title>
        <authorList>
            <person name="Sugita-Konishi S."/>
            <person name="Sato K."/>
            <person name="Mori E."/>
            <person name="Abe Y."/>
            <person name="Kisaki G."/>
            <person name="Hamano K."/>
            <person name="Suezawa K."/>
            <person name="Otani M."/>
            <person name="Fukuda T."/>
            <person name="Manabe T."/>
            <person name="Gomi K."/>
            <person name="Tabuchi M."/>
            <person name="Akimitsu K."/>
            <person name="Kataoka I."/>
        </authorList>
    </citation>
    <scope>NUCLEOTIDE SEQUENCE [LARGE SCALE GENOMIC DNA]</scope>
    <source>
        <strain evidence="3">cv. Fuchu</strain>
    </source>
</reference>
<accession>A0A7J0FWN5</accession>
<dbReference type="InterPro" id="IPR026960">
    <property type="entry name" value="RVT-Znf"/>
</dbReference>
<dbReference type="Pfam" id="PF13966">
    <property type="entry name" value="zf-RVT"/>
    <property type="match status" value="1"/>
</dbReference>
<protein>
    <recommendedName>
        <fullName evidence="1">Reverse transcriptase domain-containing protein</fullName>
    </recommendedName>
</protein>
<dbReference type="SUPFAM" id="SSF56672">
    <property type="entry name" value="DNA/RNA polymerases"/>
    <property type="match status" value="1"/>
</dbReference>
<evidence type="ECO:0000313" key="3">
    <source>
        <dbReference type="Proteomes" id="UP000585474"/>
    </source>
</evidence>
<dbReference type="InterPro" id="IPR000477">
    <property type="entry name" value="RT_dom"/>
</dbReference>
<comment type="caution">
    <text evidence="2">The sequence shown here is derived from an EMBL/GenBank/DDBJ whole genome shotgun (WGS) entry which is preliminary data.</text>
</comment>
<evidence type="ECO:0000313" key="2">
    <source>
        <dbReference type="EMBL" id="GFZ02877.1"/>
    </source>
</evidence>
<keyword evidence="3" id="KW-1185">Reference proteome</keyword>
<dbReference type="PANTHER" id="PTHR33116">
    <property type="entry name" value="REVERSE TRANSCRIPTASE ZINC-BINDING DOMAIN-CONTAINING PROTEIN-RELATED-RELATED"/>
    <property type="match status" value="1"/>
</dbReference>
<gene>
    <name evidence="2" type="ORF">Acr_15g0014850</name>
</gene>
<dbReference type="EMBL" id="BJWL01000015">
    <property type="protein sequence ID" value="GFZ02877.1"/>
    <property type="molecule type" value="Genomic_DNA"/>
</dbReference>
<dbReference type="InterPro" id="IPR043502">
    <property type="entry name" value="DNA/RNA_pol_sf"/>
</dbReference>
<proteinExistence type="predicted"/>
<sequence>MVENIYLLQELLRQYGRKRTSPRCMLNVDLKKAFDSVEWGFIRGMLAALEFPPIFIGWIMECVSSTSYSISYNGSLHGFFKGQRGLRQGDPLSPYLFVLCLEYLSRCLGGLISNPDFNFHPRCGGLKITHLAYADDLILLSRGDPTSVSLIMDNLNHFGDCSGLKISISKSSLFPAGINSRDLEAIKEITGFAQGVFPFKYLGIPVAASRLTIAQFSPLIDKISDCISAWAGASLSYASRTELIKSVLQGVECYWLSILPIPAGVRTKIIHLCRNFLWSGKATINKKPLVAWKDVCLPKHEGGLGIRNTKVWNKALICKTLWDIQAKKDSLWVQWIHQIYMNQWAPEGHLHSRLAYEFFRPKRVKVAWSKMVWHSSITPKHFFILWLGIKDRLRTRDKLRDFFEDLACPLCMAENEDIDHLFFRCRIGSQVWGAIKTWLGITRAMNTLKAAVK</sequence>